<comment type="function">
    <text evidence="6">Required for high-level post-exponential phase expression of a series of secreted proteins.</text>
</comment>
<feature type="domain" description="Response regulatory" evidence="8">
    <location>
        <begin position="3"/>
        <end position="120"/>
    </location>
</feature>
<dbReference type="SUPFAM" id="SSF52172">
    <property type="entry name" value="CheY-like"/>
    <property type="match status" value="1"/>
</dbReference>
<comment type="function">
    <text evidence="5">May play the central regulatory role in sporulation. It may be an element of the effector pathway responsible for the activation of sporulation genes in response to nutritional stress. Spo0A may act in concert with spo0H (a sigma factor) to control the expression of some genes that are critical to the sporulation process.</text>
</comment>
<keyword evidence="11" id="KW-1185">Reference proteome</keyword>
<dbReference type="PROSITE" id="PS50930">
    <property type="entry name" value="HTH_LYTTR"/>
    <property type="match status" value="1"/>
</dbReference>
<keyword evidence="7" id="KW-0597">Phosphoprotein</keyword>
<dbReference type="InterPro" id="IPR001789">
    <property type="entry name" value="Sig_transdc_resp-reg_receiver"/>
</dbReference>
<evidence type="ECO:0000256" key="4">
    <source>
        <dbReference type="ARBA" id="ARBA00023159"/>
    </source>
</evidence>
<evidence type="ECO:0000256" key="1">
    <source>
        <dbReference type="ARBA" id="ARBA00018672"/>
    </source>
</evidence>
<dbReference type="SMART" id="SM00850">
    <property type="entry name" value="LytTR"/>
    <property type="match status" value="1"/>
</dbReference>
<dbReference type="Pfam" id="PF04397">
    <property type="entry name" value="LytTR"/>
    <property type="match status" value="1"/>
</dbReference>
<evidence type="ECO:0000259" key="8">
    <source>
        <dbReference type="PROSITE" id="PS50110"/>
    </source>
</evidence>
<feature type="modified residue" description="4-aspartylphosphate" evidence="7">
    <location>
        <position position="54"/>
    </location>
</feature>
<dbReference type="InterPro" id="IPR007492">
    <property type="entry name" value="LytTR_DNA-bd_dom"/>
</dbReference>
<dbReference type="PANTHER" id="PTHR37299:SF3">
    <property type="entry name" value="STAGE 0 SPORULATION PROTEIN A HOMOLOG"/>
    <property type="match status" value="1"/>
</dbReference>
<dbReference type="Gene3D" id="2.40.50.1020">
    <property type="entry name" value="LytTr DNA-binding domain"/>
    <property type="match status" value="1"/>
</dbReference>
<evidence type="ECO:0000256" key="6">
    <source>
        <dbReference type="ARBA" id="ARBA00037164"/>
    </source>
</evidence>
<dbReference type="Proteomes" id="UP000537131">
    <property type="component" value="Unassembled WGS sequence"/>
</dbReference>
<keyword evidence="2" id="KW-0963">Cytoplasm</keyword>
<reference evidence="10 11" key="2">
    <citation type="submission" date="2020-06" db="EMBL/GenBank/DDBJ databases">
        <title>Complete Genome Sequence of Clostridium muelleri sp. nov. P21T, an Acid-Alcohol Producing Acetogen Isolated from Old Hay.</title>
        <authorList>
            <person name="Duncan K.E."/>
            <person name="Tanner R.S."/>
        </authorList>
    </citation>
    <scope>NUCLEOTIDE SEQUENCE [LARGE SCALE GENOMIC DNA]</scope>
    <source>
        <strain evidence="10 11">P21</strain>
    </source>
</reference>
<comment type="caution">
    <text evidence="10">The sequence shown here is derived from an EMBL/GenBank/DDBJ whole genome shotgun (WGS) entry which is preliminary data.</text>
</comment>
<evidence type="ECO:0000313" key="10">
    <source>
        <dbReference type="EMBL" id="NMM63890.1"/>
    </source>
</evidence>
<proteinExistence type="predicted"/>
<evidence type="ECO:0000256" key="3">
    <source>
        <dbReference type="ARBA" id="ARBA00023012"/>
    </source>
</evidence>
<dbReference type="SMART" id="SM00448">
    <property type="entry name" value="REC"/>
    <property type="match status" value="1"/>
</dbReference>
<evidence type="ECO:0000256" key="2">
    <source>
        <dbReference type="ARBA" id="ARBA00022490"/>
    </source>
</evidence>
<dbReference type="PROSITE" id="PS50110">
    <property type="entry name" value="RESPONSE_REGULATORY"/>
    <property type="match status" value="1"/>
</dbReference>
<gene>
    <name evidence="10" type="ORF">HBE96_14630</name>
</gene>
<dbReference type="InterPro" id="IPR046947">
    <property type="entry name" value="LytR-like"/>
</dbReference>
<keyword evidence="4" id="KW-0010">Activator</keyword>
<evidence type="ECO:0000313" key="11">
    <source>
        <dbReference type="Proteomes" id="UP000537131"/>
    </source>
</evidence>
<evidence type="ECO:0000256" key="7">
    <source>
        <dbReference type="PROSITE-ProRule" id="PRU00169"/>
    </source>
</evidence>
<protein>
    <recommendedName>
        <fullName evidence="1">Stage 0 sporulation protein A homolog</fullName>
    </recommendedName>
</protein>
<feature type="domain" description="HTH LytTR-type" evidence="9">
    <location>
        <begin position="137"/>
        <end position="213"/>
    </location>
</feature>
<dbReference type="EMBL" id="JABBNI010000026">
    <property type="protein sequence ID" value="NMM63890.1"/>
    <property type="molecule type" value="Genomic_DNA"/>
</dbReference>
<reference evidence="10 11" key="1">
    <citation type="submission" date="2020-04" db="EMBL/GenBank/DDBJ databases">
        <authorList>
            <person name="Doyle D.A."/>
        </authorList>
    </citation>
    <scope>NUCLEOTIDE SEQUENCE [LARGE SCALE GENOMIC DNA]</scope>
    <source>
        <strain evidence="10 11">P21</strain>
    </source>
</reference>
<dbReference type="GO" id="GO:0000156">
    <property type="term" value="F:phosphorelay response regulator activity"/>
    <property type="evidence" value="ECO:0007669"/>
    <property type="project" value="InterPro"/>
</dbReference>
<dbReference type="GO" id="GO:0003677">
    <property type="term" value="F:DNA binding"/>
    <property type="evidence" value="ECO:0007669"/>
    <property type="project" value="InterPro"/>
</dbReference>
<dbReference type="Gene3D" id="3.40.50.2300">
    <property type="match status" value="1"/>
</dbReference>
<dbReference type="Pfam" id="PF00072">
    <property type="entry name" value="Response_reg"/>
    <property type="match status" value="1"/>
</dbReference>
<dbReference type="RefSeq" id="WP_169298489.1">
    <property type="nucleotide sequence ID" value="NZ_JABBNI010000026.1"/>
</dbReference>
<evidence type="ECO:0000256" key="5">
    <source>
        <dbReference type="ARBA" id="ARBA00024867"/>
    </source>
</evidence>
<sequence>MYNILILEDDCIQLKTLSEIIKQSGDMYKVYEATNTTEALKIAQQKMIDLFYVDINLKNESGLKFALKIRNIERYRLKWIIFVTIYREYMLSAFKKIHCYDYIIKPYNKEDIQRITKLLLSDSTAQVAVTEIKEKFIIVPIKNIEVKIFVNEIIFVEVFIRTSIIHTVNGSFTIDYLSLKKLNSMINDKNILQSHRSYLVNIKYINKIEKTNNKTSYKIYFYNTEKTALLGNNYKKCIMDKFNNVVGGEVNE</sequence>
<dbReference type="AlphaFoldDB" id="A0A7Y0EI42"/>
<keyword evidence="3" id="KW-0902">Two-component regulatory system</keyword>
<evidence type="ECO:0000259" key="9">
    <source>
        <dbReference type="PROSITE" id="PS50930"/>
    </source>
</evidence>
<name>A0A7Y0EI42_9CLOT</name>
<organism evidence="10 11">
    <name type="scientific">Clostridium muellerianum</name>
    <dbReference type="NCBI Taxonomy" id="2716538"/>
    <lineage>
        <taxon>Bacteria</taxon>
        <taxon>Bacillati</taxon>
        <taxon>Bacillota</taxon>
        <taxon>Clostridia</taxon>
        <taxon>Eubacteriales</taxon>
        <taxon>Clostridiaceae</taxon>
        <taxon>Clostridium</taxon>
    </lineage>
</organism>
<accession>A0A7Y0EI42</accession>
<dbReference type="PANTHER" id="PTHR37299">
    <property type="entry name" value="TRANSCRIPTIONAL REGULATOR-RELATED"/>
    <property type="match status" value="1"/>
</dbReference>
<dbReference type="InterPro" id="IPR011006">
    <property type="entry name" value="CheY-like_superfamily"/>
</dbReference>